<feature type="compositionally biased region" description="Acidic residues" evidence="1">
    <location>
        <begin position="117"/>
        <end position="127"/>
    </location>
</feature>
<evidence type="ECO:0000256" key="1">
    <source>
        <dbReference type="SAM" id="MobiDB-lite"/>
    </source>
</evidence>
<accession>A0A9X8UL79</accession>
<dbReference type="Pfam" id="PF07454">
    <property type="entry name" value="SpoIIP"/>
    <property type="match status" value="1"/>
</dbReference>
<sequence length="405" mass="45697">MKLRRYRNPKKFILLFFTIAVAALSFPLIKSGLYHSMPFIQSVGERLALFSAFSDMPAQSLDLLEQRFNSEIFYGDEEIDAPEPNPNPVPSPQPKPQEESSSVPEQGGEASSSGPGEEWEADEGDEETQSKEAPPEIPAQYRGDMIEEDLSGYDSSSYYHLEPGYLRNYTKLDFDDIEEILEDAPALGLGGNGEPQVLIMHTHATEAFERYDNIFYDTRNTWRSTDNNMNMVAVGEELAKTLRENGVNVLHDSTQHDYPSYNGSYERSAETVKGYLEEYPSIKIVLDVHRDAIDRNGTLVRPITTIDGKKAAQLMIIAGSDDGTMNMPNWRDNLRFAAAIQRQAEGDFEHLMRPIFFCYRKYNQDLTRGSLLLEFGSHGNTLEECLYTARLAGQSIAQAIKDLEE</sequence>
<feature type="compositionally biased region" description="Pro residues" evidence="1">
    <location>
        <begin position="83"/>
        <end position="95"/>
    </location>
</feature>
<dbReference type="NCBIfam" id="TIGR02867">
    <property type="entry name" value="spore_II_P"/>
    <property type="match status" value="1"/>
</dbReference>
<dbReference type="InterPro" id="IPR010897">
    <property type="entry name" value="Spore_II_P"/>
</dbReference>
<keyword evidence="3" id="KW-1185">Reference proteome</keyword>
<evidence type="ECO:0000313" key="2">
    <source>
        <dbReference type="EMBL" id="TCL45209.1"/>
    </source>
</evidence>
<feature type="compositionally biased region" description="Low complexity" evidence="1">
    <location>
        <begin position="99"/>
        <end position="116"/>
    </location>
</feature>
<gene>
    <name evidence="2" type="ORF">EDD78_101190</name>
</gene>
<dbReference type="Proteomes" id="UP000294682">
    <property type="component" value="Unassembled WGS sequence"/>
</dbReference>
<reference evidence="2 3" key="1">
    <citation type="submission" date="2019-03" db="EMBL/GenBank/DDBJ databases">
        <title>Genomic Encyclopedia of Type Strains, Phase IV (KMG-IV): sequencing the most valuable type-strain genomes for metagenomic binning, comparative biology and taxonomic classification.</title>
        <authorList>
            <person name="Goeker M."/>
        </authorList>
    </citation>
    <scope>NUCLEOTIDE SEQUENCE [LARGE SCALE GENOMIC DNA]</scope>
    <source>
        <strain evidence="2 3">DSM 100433</strain>
    </source>
</reference>
<organism evidence="2 3">
    <name type="scientific">Harryflintia acetispora</name>
    <dbReference type="NCBI Taxonomy" id="1849041"/>
    <lineage>
        <taxon>Bacteria</taxon>
        <taxon>Bacillati</taxon>
        <taxon>Bacillota</taxon>
        <taxon>Clostridia</taxon>
        <taxon>Eubacteriales</taxon>
        <taxon>Oscillospiraceae</taxon>
        <taxon>Harryflintia</taxon>
    </lineage>
</organism>
<protein>
    <submittedName>
        <fullName evidence="2">Stage II sporulation protein P</fullName>
    </submittedName>
</protein>
<evidence type="ECO:0000313" key="3">
    <source>
        <dbReference type="Proteomes" id="UP000294682"/>
    </source>
</evidence>
<proteinExistence type="predicted"/>
<name>A0A9X8UL79_9FIRM</name>
<dbReference type="EMBL" id="SLUK01000001">
    <property type="protein sequence ID" value="TCL45209.1"/>
    <property type="molecule type" value="Genomic_DNA"/>
</dbReference>
<dbReference type="AlphaFoldDB" id="A0A9X8UL79"/>
<comment type="caution">
    <text evidence="2">The sequence shown here is derived from an EMBL/GenBank/DDBJ whole genome shotgun (WGS) entry which is preliminary data.</text>
</comment>
<feature type="region of interest" description="Disordered" evidence="1">
    <location>
        <begin position="77"/>
        <end position="141"/>
    </location>
</feature>